<protein>
    <recommendedName>
        <fullName evidence="3">DUF4209 domain-containing protein</fullName>
    </recommendedName>
</protein>
<dbReference type="AlphaFoldDB" id="A0A4C2ENA8"/>
<evidence type="ECO:0008006" key="3">
    <source>
        <dbReference type="Google" id="ProtNLM"/>
    </source>
</evidence>
<gene>
    <name evidence="1" type="ORF">Harman_36770</name>
</gene>
<name>A0A4C2ENA8_9EURY</name>
<sequence length="567" mass="64880">MYVYVPSTETIQEHWEKAEEEPREAFSFTSDLEIFIRFIDDNPETANEKIPENLGPISHLHPLIAAIEALRQWKVNNGSYDHARAAKHLLSKSLQQGLREEHDSIIVRSLQELVALQAKLSHDNSSELSTAVDFLDDRYYEEEKGTRTGFEETIDLVLEHTGPDKSFDRGLLQRLFVICIVRANRYRQEDDELGENVTDQNACRDFLGKAIEIGRALDIHDADLKRRYTEEYWRYVETQGERDALLKGNIIDEALRDPIVSETLDDDEKVEWKNEMQDSIREGGRELKNSGQKIQKAAPGTLKAQSETLQDIFKNIAVYDNPTKALYWLVNEFELLPPFGEQDPEDFSLIDHVDNLHPQLSGHLTQVGPDDDITQDYAQDLLQSHVVISGAVIRLIEEGWLRERDFFRLLNMISGLSNHTIWYLTDAVNHLFDKEYAASIHISIPRLESTLYELLNDLGDDVVRQMDGGTGTRTLTPLISQIDTHAGEEFQEYIEYAYNEKTGETADGNMRNRTAHGHLRIGQDHHINAVMPIVDILRIGYQLRPTPFVAKFGHPSKYLYVNGGPLT</sequence>
<dbReference type="OrthoDB" id="350251at2157"/>
<accession>A0A4C2ENA8</accession>
<reference evidence="1 2" key="1">
    <citation type="submission" date="2019-02" db="EMBL/GenBank/DDBJ databases">
        <title>Haloarcula mannanilyticum sp. nov., a mannan degrading haloarchaeon isolated from commercial salt.</title>
        <authorList>
            <person name="Enomoto S."/>
            <person name="Shimane Y."/>
            <person name="Kamekura M."/>
            <person name="Ito T."/>
            <person name="Moriya O."/>
            <person name="Ihara K."/>
            <person name="Takahashi-Ando N."/>
            <person name="Fukushima Y."/>
            <person name="Yoshida Y."/>
            <person name="Usama R."/>
            <person name="Takai K."/>
            <person name="Minegishi H."/>
        </authorList>
    </citation>
    <scope>NUCLEOTIDE SEQUENCE [LARGE SCALE GENOMIC DNA]</scope>
    <source>
        <strain evidence="1 2">MD130-1</strain>
    </source>
</reference>
<evidence type="ECO:0000313" key="2">
    <source>
        <dbReference type="Proteomes" id="UP000304382"/>
    </source>
</evidence>
<dbReference type="RefSeq" id="WP_137685167.1">
    <property type="nucleotide sequence ID" value="NZ_BIXZ01000010.1"/>
</dbReference>
<organism evidence="1 2">
    <name type="scientific">Haloarcula mannanilytica</name>
    <dbReference type="NCBI Taxonomy" id="2509225"/>
    <lineage>
        <taxon>Archaea</taxon>
        <taxon>Methanobacteriati</taxon>
        <taxon>Methanobacteriota</taxon>
        <taxon>Stenosarchaea group</taxon>
        <taxon>Halobacteria</taxon>
        <taxon>Halobacteriales</taxon>
        <taxon>Haloarculaceae</taxon>
        <taxon>Haloarcula</taxon>
    </lineage>
</organism>
<comment type="caution">
    <text evidence="1">The sequence shown here is derived from an EMBL/GenBank/DDBJ whole genome shotgun (WGS) entry which is preliminary data.</text>
</comment>
<dbReference type="EMBL" id="BIXZ01000010">
    <property type="protein sequence ID" value="GCF15742.1"/>
    <property type="molecule type" value="Genomic_DNA"/>
</dbReference>
<keyword evidence="2" id="KW-1185">Reference proteome</keyword>
<proteinExistence type="predicted"/>
<evidence type="ECO:0000313" key="1">
    <source>
        <dbReference type="EMBL" id="GCF15742.1"/>
    </source>
</evidence>
<dbReference type="Proteomes" id="UP000304382">
    <property type="component" value="Unassembled WGS sequence"/>
</dbReference>